<name>A0A6B0TK23_9RHOB</name>
<dbReference type="EMBL" id="WUWG01000001">
    <property type="protein sequence ID" value="MXU64206.1"/>
    <property type="molecule type" value="Genomic_DNA"/>
</dbReference>
<accession>A0A6B0TK23</accession>
<dbReference type="Proteomes" id="UP000436016">
    <property type="component" value="Unassembled WGS sequence"/>
</dbReference>
<evidence type="ECO:0000256" key="3">
    <source>
        <dbReference type="ARBA" id="ARBA00022989"/>
    </source>
</evidence>
<keyword evidence="4 5" id="KW-0472">Membrane</keyword>
<evidence type="ECO:0008006" key="8">
    <source>
        <dbReference type="Google" id="ProtNLM"/>
    </source>
</evidence>
<evidence type="ECO:0000256" key="5">
    <source>
        <dbReference type="SAM" id="Phobius"/>
    </source>
</evidence>
<reference evidence="6 7" key="1">
    <citation type="submission" date="2019-12" db="EMBL/GenBank/DDBJ databases">
        <title>Strain KN286 was isolated from seawater, which was collected from Caroline Seamount in the tropical western Pacific.</title>
        <authorList>
            <person name="Wang Q."/>
        </authorList>
    </citation>
    <scope>NUCLEOTIDE SEQUENCE [LARGE SCALE GENOMIC DNA]</scope>
    <source>
        <strain evidence="6 7">KN286</strain>
    </source>
</reference>
<evidence type="ECO:0000313" key="7">
    <source>
        <dbReference type="Proteomes" id="UP000436016"/>
    </source>
</evidence>
<dbReference type="RefSeq" id="WP_160851359.1">
    <property type="nucleotide sequence ID" value="NZ_WUWG01000001.1"/>
</dbReference>
<keyword evidence="2 5" id="KW-0812">Transmembrane</keyword>
<feature type="transmembrane region" description="Helical" evidence="5">
    <location>
        <begin position="30"/>
        <end position="52"/>
    </location>
</feature>
<dbReference type="Pfam" id="PF09685">
    <property type="entry name" value="MamF_MmsF"/>
    <property type="match status" value="1"/>
</dbReference>
<evidence type="ECO:0000256" key="1">
    <source>
        <dbReference type="ARBA" id="ARBA00004141"/>
    </source>
</evidence>
<comment type="caution">
    <text evidence="6">The sequence shown here is derived from an EMBL/GenBank/DDBJ whole genome shotgun (WGS) entry which is preliminary data.</text>
</comment>
<gene>
    <name evidence="6" type="ORF">GSH16_02010</name>
</gene>
<dbReference type="InterPro" id="IPR019109">
    <property type="entry name" value="MamF_MmsF"/>
</dbReference>
<dbReference type="AlphaFoldDB" id="A0A6B0TK23"/>
<evidence type="ECO:0000256" key="4">
    <source>
        <dbReference type="ARBA" id="ARBA00023136"/>
    </source>
</evidence>
<feature type="transmembrane region" description="Helical" evidence="5">
    <location>
        <begin position="72"/>
        <end position="104"/>
    </location>
</feature>
<sequence>MTDPTPTPPASAPDGGDWFDATPNNAKLNYILYLVSFILGFTGLVALVFAYLNRKKAPEWLQSHYTYQIRTFWIMLLYTLISIILALVVIGMFLLVGVSIWFIVRCVKGLQAVGRGEPLPNAKTWWI</sequence>
<evidence type="ECO:0000313" key="6">
    <source>
        <dbReference type="EMBL" id="MXU64206.1"/>
    </source>
</evidence>
<comment type="subcellular location">
    <subcellularLocation>
        <location evidence="1">Membrane</location>
        <topology evidence="1">Multi-pass membrane protein</topology>
    </subcellularLocation>
</comment>
<keyword evidence="3 5" id="KW-1133">Transmembrane helix</keyword>
<keyword evidence="7" id="KW-1185">Reference proteome</keyword>
<proteinExistence type="predicted"/>
<protein>
    <recommendedName>
        <fullName evidence="8">DUF4870 domain-containing protein</fullName>
    </recommendedName>
</protein>
<evidence type="ECO:0000256" key="2">
    <source>
        <dbReference type="ARBA" id="ARBA00022692"/>
    </source>
</evidence>
<organism evidence="6 7">
    <name type="scientific">Oceanomicrobium pacificus</name>
    <dbReference type="NCBI Taxonomy" id="2692916"/>
    <lineage>
        <taxon>Bacteria</taxon>
        <taxon>Pseudomonadati</taxon>
        <taxon>Pseudomonadota</taxon>
        <taxon>Alphaproteobacteria</taxon>
        <taxon>Rhodobacterales</taxon>
        <taxon>Paracoccaceae</taxon>
        <taxon>Oceanomicrobium</taxon>
    </lineage>
</organism>